<reference evidence="3 4" key="1">
    <citation type="submission" date="2019-09" db="EMBL/GenBank/DDBJ databases">
        <title>Mumia zhuanghuii sp. nov. isolated from the intestinal contents of plateau pika (Ochotona curzoniae) in the Qinghai-Tibet plateau of China.</title>
        <authorList>
            <person name="Tian Z."/>
        </authorList>
    </citation>
    <scope>NUCLEOTIDE SEQUENCE [LARGE SCALE GENOMIC DNA]</scope>
    <source>
        <strain evidence="4">350</strain>
    </source>
</reference>
<sequence length="122" mass="12824">MDLPEPGRRRAHDAGDAPPERRRGRRARSRAGMTRPDGVSGTRAYVALVVALCVGLMLVALGAWRQGILVLGSSFVGGAVVRAALPEPRAGLLRVRGRTFDVAWMLAVGAGLVALAFVVPEG</sequence>
<evidence type="ECO:0000256" key="1">
    <source>
        <dbReference type="SAM" id="MobiDB-lite"/>
    </source>
</evidence>
<dbReference type="InterPro" id="IPR021385">
    <property type="entry name" value="DUF3017"/>
</dbReference>
<feature type="compositionally biased region" description="Basic and acidic residues" evidence="1">
    <location>
        <begin position="1"/>
        <end position="21"/>
    </location>
</feature>
<feature type="transmembrane region" description="Helical" evidence="2">
    <location>
        <begin position="44"/>
        <end position="61"/>
    </location>
</feature>
<proteinExistence type="predicted"/>
<feature type="transmembrane region" description="Helical" evidence="2">
    <location>
        <begin position="97"/>
        <end position="119"/>
    </location>
</feature>
<evidence type="ECO:0000313" key="3">
    <source>
        <dbReference type="EMBL" id="KAA1422362.1"/>
    </source>
</evidence>
<keyword evidence="2" id="KW-0472">Membrane</keyword>
<keyword evidence="2" id="KW-0812">Transmembrane</keyword>
<keyword evidence="2" id="KW-1133">Transmembrane helix</keyword>
<dbReference type="AlphaFoldDB" id="A0A5Q6RWC1"/>
<dbReference type="Proteomes" id="UP000307768">
    <property type="component" value="Unassembled WGS sequence"/>
</dbReference>
<name>A0A5Q6RWC1_9ACTN</name>
<dbReference type="OrthoDB" id="3790201at2"/>
<feature type="transmembrane region" description="Helical" evidence="2">
    <location>
        <begin position="67"/>
        <end position="85"/>
    </location>
</feature>
<dbReference type="Pfam" id="PF11222">
    <property type="entry name" value="DUF3017"/>
    <property type="match status" value="1"/>
</dbReference>
<feature type="region of interest" description="Disordered" evidence="1">
    <location>
        <begin position="1"/>
        <end position="37"/>
    </location>
</feature>
<gene>
    <name evidence="3" type="ORF">FE697_014505</name>
</gene>
<evidence type="ECO:0000313" key="4">
    <source>
        <dbReference type="Proteomes" id="UP000307768"/>
    </source>
</evidence>
<dbReference type="EMBL" id="VDFQ02000004">
    <property type="protein sequence ID" value="KAA1422362.1"/>
    <property type="molecule type" value="Genomic_DNA"/>
</dbReference>
<evidence type="ECO:0000256" key="2">
    <source>
        <dbReference type="SAM" id="Phobius"/>
    </source>
</evidence>
<comment type="caution">
    <text evidence="3">The sequence shown here is derived from an EMBL/GenBank/DDBJ whole genome shotgun (WGS) entry which is preliminary data.</text>
</comment>
<organism evidence="3 4">
    <name type="scientific">Mumia zhuanghuii</name>
    <dbReference type="NCBI Taxonomy" id="2585211"/>
    <lineage>
        <taxon>Bacteria</taxon>
        <taxon>Bacillati</taxon>
        <taxon>Actinomycetota</taxon>
        <taxon>Actinomycetes</taxon>
        <taxon>Propionibacteriales</taxon>
        <taxon>Nocardioidaceae</taxon>
        <taxon>Mumia</taxon>
    </lineage>
</organism>
<protein>
    <submittedName>
        <fullName evidence="3">DUF3017 domain-containing protein</fullName>
    </submittedName>
</protein>
<accession>A0A5Q6RWC1</accession>